<keyword evidence="7 13" id="KW-0808">Transferase</keyword>
<accession>A0ABV7CQV3</accession>
<comment type="catalytic activity">
    <reaction evidence="12">
        <text>D-alanine + 2-oxoglutarate = D-glutamate + pyruvate</text>
        <dbReference type="Rhea" id="RHEA:15869"/>
        <dbReference type="ChEBI" id="CHEBI:15361"/>
        <dbReference type="ChEBI" id="CHEBI:16810"/>
        <dbReference type="ChEBI" id="CHEBI:29986"/>
        <dbReference type="ChEBI" id="CHEBI:57416"/>
        <dbReference type="EC" id="2.6.1.21"/>
    </reaction>
</comment>
<evidence type="ECO:0000256" key="12">
    <source>
        <dbReference type="ARBA" id="ARBA00047911"/>
    </source>
</evidence>
<dbReference type="InterPro" id="IPR005784">
    <property type="entry name" value="D_amino_transT"/>
</dbReference>
<dbReference type="Pfam" id="PF01063">
    <property type="entry name" value="Aminotran_4"/>
    <property type="match status" value="1"/>
</dbReference>
<dbReference type="Gene3D" id="3.20.10.10">
    <property type="entry name" value="D-amino Acid Aminotransferase, subunit A, domain 2"/>
    <property type="match status" value="1"/>
</dbReference>
<dbReference type="Gene3D" id="3.30.470.10">
    <property type="match status" value="1"/>
</dbReference>
<dbReference type="InterPro" id="IPR036038">
    <property type="entry name" value="Aminotransferase-like"/>
</dbReference>
<evidence type="ECO:0000256" key="1">
    <source>
        <dbReference type="ARBA" id="ARBA00001933"/>
    </source>
</evidence>
<keyword evidence="14" id="KW-1185">Reference proteome</keyword>
<evidence type="ECO:0000256" key="7">
    <source>
        <dbReference type="ARBA" id="ARBA00022679"/>
    </source>
</evidence>
<evidence type="ECO:0000256" key="11">
    <source>
        <dbReference type="ARBA" id="ARBA00033391"/>
    </source>
</evidence>
<evidence type="ECO:0000256" key="8">
    <source>
        <dbReference type="ARBA" id="ARBA00022898"/>
    </source>
</evidence>
<comment type="cofactor">
    <cofactor evidence="1">
        <name>pyridoxal 5'-phosphate</name>
        <dbReference type="ChEBI" id="CHEBI:597326"/>
    </cofactor>
</comment>
<proteinExistence type="inferred from homology"/>
<dbReference type="CDD" id="cd01558">
    <property type="entry name" value="D-AAT_like"/>
    <property type="match status" value="1"/>
</dbReference>
<dbReference type="InterPro" id="IPR043131">
    <property type="entry name" value="BCAT-like_N"/>
</dbReference>
<comment type="caution">
    <text evidence="13">The sequence shown here is derived from an EMBL/GenBank/DDBJ whole genome shotgun (WGS) entry which is preliminary data.</text>
</comment>
<dbReference type="InterPro" id="IPR001544">
    <property type="entry name" value="Aminotrans_IV"/>
</dbReference>
<evidence type="ECO:0000313" key="14">
    <source>
        <dbReference type="Proteomes" id="UP001595279"/>
    </source>
</evidence>
<protein>
    <recommendedName>
        <fullName evidence="5">D-alanine aminotransferase</fullName>
        <ecNumber evidence="4">2.6.1.21</ecNumber>
    </recommendedName>
    <alternativeName>
        <fullName evidence="11">D-amino acid aminotransferase</fullName>
    </alternativeName>
    <alternativeName>
        <fullName evidence="9">D-amino acid transaminase</fullName>
    </alternativeName>
    <alternativeName>
        <fullName evidence="10">D-aspartate aminotransferase</fullName>
    </alternativeName>
</protein>
<dbReference type="RefSeq" id="WP_390266942.1">
    <property type="nucleotide sequence ID" value="NZ_JBHRSA010000003.1"/>
</dbReference>
<dbReference type="PANTHER" id="PTHR42743:SF10">
    <property type="entry name" value="D-ALANINE AMINOTRANSFERASE"/>
    <property type="match status" value="1"/>
</dbReference>
<evidence type="ECO:0000256" key="4">
    <source>
        <dbReference type="ARBA" id="ARBA00012874"/>
    </source>
</evidence>
<organism evidence="13 14">
    <name type="scientific">Virgibacillus xinjiangensis</name>
    <dbReference type="NCBI Taxonomy" id="393090"/>
    <lineage>
        <taxon>Bacteria</taxon>
        <taxon>Bacillati</taxon>
        <taxon>Bacillota</taxon>
        <taxon>Bacilli</taxon>
        <taxon>Bacillales</taxon>
        <taxon>Bacillaceae</taxon>
        <taxon>Virgibacillus</taxon>
    </lineage>
</organism>
<dbReference type="EMBL" id="JBHRSA010000003">
    <property type="protein sequence ID" value="MFC3038791.1"/>
    <property type="molecule type" value="Genomic_DNA"/>
</dbReference>
<dbReference type="SUPFAM" id="SSF56752">
    <property type="entry name" value="D-aminoacid aminotransferase-like PLP-dependent enzymes"/>
    <property type="match status" value="1"/>
</dbReference>
<evidence type="ECO:0000256" key="6">
    <source>
        <dbReference type="ARBA" id="ARBA00022576"/>
    </source>
</evidence>
<evidence type="ECO:0000313" key="13">
    <source>
        <dbReference type="EMBL" id="MFC3038791.1"/>
    </source>
</evidence>
<dbReference type="PANTHER" id="PTHR42743">
    <property type="entry name" value="AMINO-ACID AMINOTRANSFERASE"/>
    <property type="match status" value="1"/>
</dbReference>
<evidence type="ECO:0000256" key="3">
    <source>
        <dbReference type="ARBA" id="ARBA00011738"/>
    </source>
</evidence>
<dbReference type="EC" id="2.6.1.21" evidence="4"/>
<dbReference type="Proteomes" id="UP001595279">
    <property type="component" value="Unassembled WGS sequence"/>
</dbReference>
<dbReference type="GO" id="GO:0047810">
    <property type="term" value="F:D-alanine-2-oxoglutarate aminotransferase activity"/>
    <property type="evidence" value="ECO:0007669"/>
    <property type="project" value="UniProtKB-EC"/>
</dbReference>
<evidence type="ECO:0000256" key="2">
    <source>
        <dbReference type="ARBA" id="ARBA00009320"/>
    </source>
</evidence>
<dbReference type="NCBIfam" id="TIGR01121">
    <property type="entry name" value="D_amino_aminoT"/>
    <property type="match status" value="1"/>
</dbReference>
<keyword evidence="6 13" id="KW-0032">Aminotransferase</keyword>
<comment type="similarity">
    <text evidence="2">Belongs to the class-IV pyridoxal-phosphate-dependent aminotransferase family.</text>
</comment>
<name>A0ABV7CQV3_9BACI</name>
<sequence>MAVYPIILSQTSYTHRDDLTYPYQERALQFGDGIYEVIRIYNGRYYLLEEHVDRLFRSAEAVKIELPFTKQEVTDLLLELLEKNEMKEDGKMYMQVSRGSAPRDHVFPADVPANIYAYVQQLPRAEEKLKNGVPVITQRDIRWENCYIKSLNLLPNVLAKQEAKEQGCDEAILHRDGRVTECSSSNVYLVKNGEIRTHPATNNILHGCVRMKVKSLAEEQEIPFIEEAFHVEDIEDADELFLTSSTSEVMPITKVDGKDIANGAPGRITRLLQQAYDQDAGIASTEIKEPVSSADSK</sequence>
<reference evidence="14" key="1">
    <citation type="journal article" date="2019" name="Int. J. Syst. Evol. Microbiol.">
        <title>The Global Catalogue of Microorganisms (GCM) 10K type strain sequencing project: providing services to taxonomists for standard genome sequencing and annotation.</title>
        <authorList>
            <consortium name="The Broad Institute Genomics Platform"/>
            <consortium name="The Broad Institute Genome Sequencing Center for Infectious Disease"/>
            <person name="Wu L."/>
            <person name="Ma J."/>
        </authorList>
    </citation>
    <scope>NUCLEOTIDE SEQUENCE [LARGE SCALE GENOMIC DNA]</scope>
    <source>
        <strain evidence="14">KCTC 13128</strain>
    </source>
</reference>
<dbReference type="InterPro" id="IPR050571">
    <property type="entry name" value="Class-IV_PLP-Dep_Aminotrnsfr"/>
</dbReference>
<dbReference type="InterPro" id="IPR043132">
    <property type="entry name" value="BCAT-like_C"/>
</dbReference>
<keyword evidence="8" id="KW-0663">Pyridoxal phosphate</keyword>
<gene>
    <name evidence="13" type="primary">dat</name>
    <name evidence="13" type="ORF">ACFOGI_00805</name>
</gene>
<comment type="subunit">
    <text evidence="3">Homodimer.</text>
</comment>
<evidence type="ECO:0000256" key="10">
    <source>
        <dbReference type="ARBA" id="ARBA00033316"/>
    </source>
</evidence>
<evidence type="ECO:0000256" key="9">
    <source>
        <dbReference type="ARBA" id="ARBA00030138"/>
    </source>
</evidence>
<evidence type="ECO:0000256" key="5">
    <source>
        <dbReference type="ARBA" id="ARBA00021779"/>
    </source>
</evidence>